<dbReference type="RefSeq" id="WP_119665271.1">
    <property type="nucleotide sequence ID" value="NZ_JAQPSN010000005.1"/>
</dbReference>
<organism evidence="6 7">
    <name type="scientific">Corynebacterium falsenii</name>
    <dbReference type="NCBI Taxonomy" id="108486"/>
    <lineage>
        <taxon>Bacteria</taxon>
        <taxon>Bacillati</taxon>
        <taxon>Actinomycetota</taxon>
        <taxon>Actinomycetes</taxon>
        <taxon>Mycobacteriales</taxon>
        <taxon>Corynebacteriaceae</taxon>
        <taxon>Corynebacterium</taxon>
    </lineage>
</organism>
<evidence type="ECO:0000259" key="5">
    <source>
        <dbReference type="Pfam" id="PF04198"/>
    </source>
</evidence>
<keyword evidence="4" id="KW-0804">Transcription</keyword>
<keyword evidence="3" id="KW-0238">DNA-binding</keyword>
<evidence type="ECO:0000313" key="6">
    <source>
        <dbReference type="EMBL" id="RIX33454.1"/>
    </source>
</evidence>
<dbReference type="PANTHER" id="PTHR34294">
    <property type="entry name" value="TRANSCRIPTIONAL REGULATOR-RELATED"/>
    <property type="match status" value="1"/>
</dbReference>
<dbReference type="Gene3D" id="3.40.50.1360">
    <property type="match status" value="1"/>
</dbReference>
<comment type="similarity">
    <text evidence="1">Belongs to the SorC transcriptional regulatory family.</text>
</comment>
<dbReference type="AlphaFoldDB" id="A0A418Q4X1"/>
<proteinExistence type="inferred from homology"/>
<dbReference type="SUPFAM" id="SSF46689">
    <property type="entry name" value="Homeodomain-like"/>
    <property type="match status" value="1"/>
</dbReference>
<dbReference type="GO" id="GO:0003677">
    <property type="term" value="F:DNA binding"/>
    <property type="evidence" value="ECO:0007669"/>
    <property type="project" value="UniProtKB-KW"/>
</dbReference>
<dbReference type="Pfam" id="PF13384">
    <property type="entry name" value="HTH_23"/>
    <property type="match status" value="1"/>
</dbReference>
<accession>A0A418Q4X1</accession>
<gene>
    <name evidence="6" type="ORF">D3M95_10295</name>
</gene>
<dbReference type="Proteomes" id="UP000285278">
    <property type="component" value="Unassembled WGS sequence"/>
</dbReference>
<reference evidence="6 7" key="1">
    <citation type="submission" date="2018-09" db="EMBL/GenBank/DDBJ databases">
        <title>Optimization and identification of Corynebacterium falsenii FN1-14 from fish paste.</title>
        <authorList>
            <person name="Daroonpunt R."/>
            <person name="Tanasupawat S."/>
        </authorList>
    </citation>
    <scope>NUCLEOTIDE SEQUENCE [LARGE SCALE GENOMIC DNA]</scope>
    <source>
        <strain evidence="6 7">FN1-14</strain>
    </source>
</reference>
<dbReference type="Gene3D" id="1.10.10.10">
    <property type="entry name" value="Winged helix-like DNA-binding domain superfamily/Winged helix DNA-binding domain"/>
    <property type="match status" value="1"/>
</dbReference>
<dbReference type="SUPFAM" id="SSF100950">
    <property type="entry name" value="NagB/RpiA/CoA transferase-like"/>
    <property type="match status" value="1"/>
</dbReference>
<evidence type="ECO:0000256" key="3">
    <source>
        <dbReference type="ARBA" id="ARBA00023125"/>
    </source>
</evidence>
<dbReference type="Pfam" id="PF04198">
    <property type="entry name" value="Sugar-bind"/>
    <property type="match status" value="1"/>
</dbReference>
<evidence type="ECO:0000256" key="2">
    <source>
        <dbReference type="ARBA" id="ARBA00023015"/>
    </source>
</evidence>
<dbReference type="OrthoDB" id="186585at2"/>
<feature type="domain" description="Sugar-binding" evidence="5">
    <location>
        <begin position="68"/>
        <end position="309"/>
    </location>
</feature>
<keyword evidence="2" id="KW-0805">Transcription regulation</keyword>
<dbReference type="GO" id="GO:0030246">
    <property type="term" value="F:carbohydrate binding"/>
    <property type="evidence" value="ECO:0007669"/>
    <property type="project" value="InterPro"/>
</dbReference>
<dbReference type="EMBL" id="QXJK01000015">
    <property type="protein sequence ID" value="RIX33454.1"/>
    <property type="molecule type" value="Genomic_DNA"/>
</dbReference>
<dbReference type="InterPro" id="IPR009057">
    <property type="entry name" value="Homeodomain-like_sf"/>
</dbReference>
<protein>
    <submittedName>
        <fullName evidence="6">Sugar-binding transcriptional regulator</fullName>
    </submittedName>
</protein>
<sequence length="311" mass="33569">MIDSRDSQSIAAAKLYYEQGLGQSEVAAELGVSRPTVSKLLQAARDKGYVSITIHDPRERADEFIDGFVERWGLEEVRMVRPVRGSNADLLSELGRSGASLLEELVHDDMSVGISWGDTMYAVAEHLRPLSVRGVRVVQLKGGHSHSERSTHDIATLTRFARSFDAAVEALPLPVILDSKETKDLVVQDRHIAAVLQAGASTDMAVFTVGGVGRHSLLVNLGMLAPDEEKQIMAHAVGDVCSRFFTAEGEVASPEVDQRTVGISLADLKARPIRVLIAGGADKVEAIRVALTMGMATHLVIDHETAARVYG</sequence>
<dbReference type="PANTHER" id="PTHR34294:SF1">
    <property type="entry name" value="TRANSCRIPTIONAL REGULATOR LSRR"/>
    <property type="match status" value="1"/>
</dbReference>
<dbReference type="STRING" id="1451189.CFAL_01500"/>
<dbReference type="InterPro" id="IPR036388">
    <property type="entry name" value="WH-like_DNA-bd_sf"/>
</dbReference>
<keyword evidence="7" id="KW-1185">Reference proteome</keyword>
<comment type="caution">
    <text evidence="6">The sequence shown here is derived from an EMBL/GenBank/DDBJ whole genome shotgun (WGS) entry which is preliminary data.</text>
</comment>
<evidence type="ECO:0000313" key="7">
    <source>
        <dbReference type="Proteomes" id="UP000285278"/>
    </source>
</evidence>
<dbReference type="InterPro" id="IPR037171">
    <property type="entry name" value="NagB/RpiA_transferase-like"/>
</dbReference>
<evidence type="ECO:0000256" key="1">
    <source>
        <dbReference type="ARBA" id="ARBA00010466"/>
    </source>
</evidence>
<name>A0A418Q4X1_9CORY</name>
<dbReference type="InterPro" id="IPR007324">
    <property type="entry name" value="Sugar-bd_dom_put"/>
</dbReference>
<evidence type="ECO:0000256" key="4">
    <source>
        <dbReference type="ARBA" id="ARBA00023163"/>
    </source>
</evidence>
<dbReference type="InterPro" id="IPR051054">
    <property type="entry name" value="SorC_transcr_regulators"/>
</dbReference>